<evidence type="ECO:0000313" key="11">
    <source>
        <dbReference type="RefSeq" id="XP_016439857.1"/>
    </source>
</evidence>
<evidence type="ECO:0000256" key="2">
    <source>
        <dbReference type="ARBA" id="ARBA00007727"/>
    </source>
</evidence>
<gene>
    <name evidence="11" type="primary">LOC107765697</name>
</gene>
<protein>
    <submittedName>
        <fullName evidence="11">Protein ALTERED XYLOGLUCAN 4</fullName>
    </submittedName>
    <submittedName>
        <fullName evidence="11">Xyloglucan O-acetyltransferase 1</fullName>
    </submittedName>
</protein>
<dbReference type="Pfam" id="PF13839">
    <property type="entry name" value="PC-Esterase"/>
    <property type="match status" value="1"/>
</dbReference>
<accession>A0A1S3XJK5</accession>
<dbReference type="GO" id="GO:0016020">
    <property type="term" value="C:membrane"/>
    <property type="evidence" value="ECO:0007669"/>
    <property type="project" value="UniProtKB-SubCell"/>
</dbReference>
<dbReference type="PaxDb" id="4097-A0A1S3XJK5"/>
<dbReference type="GeneID" id="107765697"/>
<evidence type="ECO:0000259" key="9">
    <source>
        <dbReference type="Pfam" id="PF14416"/>
    </source>
</evidence>
<reference evidence="10" key="1">
    <citation type="journal article" date="2014" name="Nat. Commun.">
        <title>The tobacco genome sequence and its comparison with those of tomato and potato.</title>
        <authorList>
            <person name="Sierro N."/>
            <person name="Battey J.N."/>
            <person name="Ouadi S."/>
            <person name="Bakaher N."/>
            <person name="Bovet L."/>
            <person name="Willig A."/>
            <person name="Goepfert S."/>
            <person name="Peitsch M.C."/>
            <person name="Ivanov N.V."/>
        </authorList>
    </citation>
    <scope>NUCLEOTIDE SEQUENCE [LARGE SCALE GENOMIC DNA]</scope>
</reference>
<dbReference type="GO" id="GO:0016413">
    <property type="term" value="F:O-acetyltransferase activity"/>
    <property type="evidence" value="ECO:0000318"/>
    <property type="project" value="GO_Central"/>
</dbReference>
<dbReference type="Proteomes" id="UP000790787">
    <property type="component" value="Chromosome 9"/>
</dbReference>
<dbReference type="PANTHER" id="PTHR32285:SF57">
    <property type="entry name" value="XYLOGLUCAN O-ACETYLTRANSFERASE 1"/>
    <property type="match status" value="1"/>
</dbReference>
<evidence type="ECO:0000313" key="10">
    <source>
        <dbReference type="Proteomes" id="UP000790787"/>
    </source>
</evidence>
<keyword evidence="6 7" id="KW-0472">Membrane</keyword>
<evidence type="ECO:0000256" key="3">
    <source>
        <dbReference type="ARBA" id="ARBA00022692"/>
    </source>
</evidence>
<dbReference type="AlphaFoldDB" id="A0A1S3XJK5"/>
<dbReference type="GO" id="GO:0005794">
    <property type="term" value="C:Golgi apparatus"/>
    <property type="evidence" value="ECO:0000318"/>
    <property type="project" value="GO_Central"/>
</dbReference>
<reference evidence="11" key="2">
    <citation type="submission" date="2025-08" db="UniProtKB">
        <authorList>
            <consortium name="RefSeq"/>
        </authorList>
    </citation>
    <scope>IDENTIFICATION</scope>
    <source>
        <tissue evidence="11">Leaf</tissue>
    </source>
</reference>
<evidence type="ECO:0000259" key="8">
    <source>
        <dbReference type="Pfam" id="PF13839"/>
    </source>
</evidence>
<feature type="transmembrane region" description="Helical" evidence="7">
    <location>
        <begin position="20"/>
        <end position="42"/>
    </location>
</feature>
<feature type="domain" description="Trichome birefringence-like C-terminal" evidence="8">
    <location>
        <begin position="121"/>
        <end position="416"/>
    </location>
</feature>
<feature type="domain" description="Trichome birefringence-like N-terminal" evidence="9">
    <location>
        <begin position="70"/>
        <end position="120"/>
    </location>
</feature>
<dbReference type="RefSeq" id="XP_016439857.1">
    <property type="nucleotide sequence ID" value="XM_016584371.1"/>
</dbReference>
<dbReference type="InterPro" id="IPR026057">
    <property type="entry name" value="TBL_C"/>
</dbReference>
<dbReference type="InterPro" id="IPR029962">
    <property type="entry name" value="TBL"/>
</dbReference>
<evidence type="ECO:0000256" key="1">
    <source>
        <dbReference type="ARBA" id="ARBA00004167"/>
    </source>
</evidence>
<comment type="subcellular location">
    <subcellularLocation>
        <location evidence="1">Membrane</location>
        <topology evidence="1">Single-pass membrane protein</topology>
    </subcellularLocation>
</comment>
<dbReference type="PANTHER" id="PTHR32285">
    <property type="entry name" value="PROTEIN TRICHOME BIREFRINGENCE-LIKE 9-RELATED"/>
    <property type="match status" value="1"/>
</dbReference>
<keyword evidence="4" id="KW-0735">Signal-anchor</keyword>
<dbReference type="STRING" id="4097.A0A1S3XJK5"/>
<dbReference type="InterPro" id="IPR025846">
    <property type="entry name" value="TBL_N"/>
</dbReference>
<evidence type="ECO:0000256" key="4">
    <source>
        <dbReference type="ARBA" id="ARBA00022968"/>
    </source>
</evidence>
<dbReference type="RefSeq" id="XP_016439857.1">
    <property type="nucleotide sequence ID" value="XM_016584371.2"/>
</dbReference>
<name>A0A1S3XJK5_TOBAC</name>
<evidence type="ECO:0000256" key="5">
    <source>
        <dbReference type="ARBA" id="ARBA00022989"/>
    </source>
</evidence>
<sequence length="423" mass="48100">MDTINPFKDQPHHFPLRKLLLLALYALLPIIFLFHLIGPLSLSQTKHSLIVTTSSSTPPKEVGNDNVEISCDYSDGKWVHDKLGPLYTKCGTVKEGQNCIPHGRSDKGYLYWRWKPKNCQLPRFDPKSFLQILKNKNLAFVGDSLARNQLESLLCLLATVSPPNLVFSHGEDNKFRKWHFPSHNVNVSIYWSPFLVKGIEKSDKKNYNSLFLDSVDEKWASDLGQLDMIILSVGHWFLHSAVYYYGDSVLGCHYCSGQNYTEIGFYDVYGKAYRTTLKTIIERRGNNNKGNGGVLDVIVTTFSPAHFEGEWDKFGACPKTKPYNPEEIKLEWMDAQMRETTINQVNAAKKEAENLSNVRIEAVDVTKLALLRPDGHPGPYMHPFPFANGIEERVQNDCVHWCLPGPIDTWNEILLQVIKNLTG</sequence>
<comment type="similarity">
    <text evidence="2">Belongs to the PC-esterase family. TBL subfamily.</text>
</comment>
<organism evidence="10 11">
    <name type="scientific">Nicotiana tabacum</name>
    <name type="common">Common tobacco</name>
    <dbReference type="NCBI Taxonomy" id="4097"/>
    <lineage>
        <taxon>Eukaryota</taxon>
        <taxon>Viridiplantae</taxon>
        <taxon>Streptophyta</taxon>
        <taxon>Embryophyta</taxon>
        <taxon>Tracheophyta</taxon>
        <taxon>Spermatophyta</taxon>
        <taxon>Magnoliopsida</taxon>
        <taxon>eudicotyledons</taxon>
        <taxon>Gunneridae</taxon>
        <taxon>Pentapetalae</taxon>
        <taxon>asterids</taxon>
        <taxon>lamiids</taxon>
        <taxon>Solanales</taxon>
        <taxon>Solanaceae</taxon>
        <taxon>Nicotianoideae</taxon>
        <taxon>Nicotianeae</taxon>
        <taxon>Nicotiana</taxon>
    </lineage>
</organism>
<keyword evidence="10" id="KW-1185">Reference proteome</keyword>
<evidence type="ECO:0000256" key="7">
    <source>
        <dbReference type="SAM" id="Phobius"/>
    </source>
</evidence>
<evidence type="ECO:0000256" key="6">
    <source>
        <dbReference type="ARBA" id="ARBA00023136"/>
    </source>
</evidence>
<dbReference type="KEGG" id="nta:107765697"/>
<dbReference type="OMA" id="LCDYTEG"/>
<dbReference type="Pfam" id="PF14416">
    <property type="entry name" value="PMR5N"/>
    <property type="match status" value="1"/>
</dbReference>
<keyword evidence="5 7" id="KW-1133">Transmembrane helix</keyword>
<dbReference type="OrthoDB" id="630188at2759"/>
<proteinExistence type="inferred from homology"/>
<keyword evidence="3 7" id="KW-0812">Transmembrane</keyword>